<dbReference type="AlphaFoldDB" id="A0AAV7L6C1"/>
<organism evidence="1 2">
    <name type="scientific">Pleurodeles waltl</name>
    <name type="common">Iberian ribbed newt</name>
    <dbReference type="NCBI Taxonomy" id="8319"/>
    <lineage>
        <taxon>Eukaryota</taxon>
        <taxon>Metazoa</taxon>
        <taxon>Chordata</taxon>
        <taxon>Craniata</taxon>
        <taxon>Vertebrata</taxon>
        <taxon>Euteleostomi</taxon>
        <taxon>Amphibia</taxon>
        <taxon>Batrachia</taxon>
        <taxon>Caudata</taxon>
        <taxon>Salamandroidea</taxon>
        <taxon>Salamandridae</taxon>
        <taxon>Pleurodelinae</taxon>
        <taxon>Pleurodeles</taxon>
    </lineage>
</organism>
<comment type="caution">
    <text evidence="1">The sequence shown here is derived from an EMBL/GenBank/DDBJ whole genome shotgun (WGS) entry which is preliminary data.</text>
</comment>
<keyword evidence="2" id="KW-1185">Reference proteome</keyword>
<evidence type="ECO:0000313" key="2">
    <source>
        <dbReference type="Proteomes" id="UP001066276"/>
    </source>
</evidence>
<reference evidence="1" key="1">
    <citation type="journal article" date="2022" name="bioRxiv">
        <title>Sequencing and chromosome-scale assembly of the giantPleurodeles waltlgenome.</title>
        <authorList>
            <person name="Brown T."/>
            <person name="Elewa A."/>
            <person name="Iarovenko S."/>
            <person name="Subramanian E."/>
            <person name="Araus A.J."/>
            <person name="Petzold A."/>
            <person name="Susuki M."/>
            <person name="Suzuki K.-i.T."/>
            <person name="Hayashi T."/>
            <person name="Toyoda A."/>
            <person name="Oliveira C."/>
            <person name="Osipova E."/>
            <person name="Leigh N.D."/>
            <person name="Simon A."/>
            <person name="Yun M.H."/>
        </authorList>
    </citation>
    <scope>NUCLEOTIDE SEQUENCE</scope>
    <source>
        <strain evidence="1">20211129_DDA</strain>
        <tissue evidence="1">Liver</tissue>
    </source>
</reference>
<sequence length="72" mass="8907">MYGQARLSNMTYYHSEDLRQLDREYEWYMVECPSKARLSTTTYYHSEDVRQLDREYEWYMVVSVRARHAFPP</sequence>
<proteinExistence type="predicted"/>
<accession>A0AAV7L6C1</accession>
<dbReference type="EMBL" id="JANPWB010000016">
    <property type="protein sequence ID" value="KAJ1086099.1"/>
    <property type="molecule type" value="Genomic_DNA"/>
</dbReference>
<name>A0AAV7L6C1_PLEWA</name>
<gene>
    <name evidence="1" type="ORF">NDU88_006223</name>
</gene>
<evidence type="ECO:0000313" key="1">
    <source>
        <dbReference type="EMBL" id="KAJ1086099.1"/>
    </source>
</evidence>
<dbReference type="Proteomes" id="UP001066276">
    <property type="component" value="Chromosome 12"/>
</dbReference>
<protein>
    <submittedName>
        <fullName evidence="1">Uncharacterized protein</fullName>
    </submittedName>
</protein>